<organism evidence="2 3">
    <name type="scientific">Cladonia borealis</name>
    <dbReference type="NCBI Taxonomy" id="184061"/>
    <lineage>
        <taxon>Eukaryota</taxon>
        <taxon>Fungi</taxon>
        <taxon>Dikarya</taxon>
        <taxon>Ascomycota</taxon>
        <taxon>Pezizomycotina</taxon>
        <taxon>Lecanoromycetes</taxon>
        <taxon>OSLEUM clade</taxon>
        <taxon>Lecanoromycetidae</taxon>
        <taxon>Lecanorales</taxon>
        <taxon>Lecanorineae</taxon>
        <taxon>Cladoniaceae</taxon>
        <taxon>Cladonia</taxon>
    </lineage>
</organism>
<evidence type="ECO:0000313" key="3">
    <source>
        <dbReference type="Proteomes" id="UP001166286"/>
    </source>
</evidence>
<protein>
    <recommendedName>
        <fullName evidence="1">Methyltransferase domain-containing protein</fullName>
    </recommendedName>
</protein>
<evidence type="ECO:0000313" key="2">
    <source>
        <dbReference type="EMBL" id="KAK0508100.1"/>
    </source>
</evidence>
<dbReference type="Gene3D" id="1.10.10.10">
    <property type="entry name" value="Winged helix-like DNA-binding domain superfamily/Winged helix DNA-binding domain"/>
    <property type="match status" value="1"/>
</dbReference>
<keyword evidence="3" id="KW-1185">Reference proteome</keyword>
<dbReference type="Proteomes" id="UP001166286">
    <property type="component" value="Unassembled WGS sequence"/>
</dbReference>
<dbReference type="Pfam" id="PF13649">
    <property type="entry name" value="Methyltransf_25"/>
    <property type="match status" value="1"/>
</dbReference>
<reference evidence="2" key="1">
    <citation type="submission" date="2023-03" db="EMBL/GenBank/DDBJ databases">
        <title>Complete genome of Cladonia borealis.</title>
        <authorList>
            <person name="Park H."/>
        </authorList>
    </citation>
    <scope>NUCLEOTIDE SEQUENCE</scope>
    <source>
        <strain evidence="2">ANT050790</strain>
    </source>
</reference>
<dbReference type="InterPro" id="IPR036388">
    <property type="entry name" value="WH-like_DNA-bd_sf"/>
</dbReference>
<gene>
    <name evidence="2" type="ORF">JMJ35_009184</name>
</gene>
<comment type="caution">
    <text evidence="2">The sequence shown here is derived from an EMBL/GenBank/DDBJ whole genome shotgun (WGS) entry which is preliminary data.</text>
</comment>
<dbReference type="CDD" id="cd02440">
    <property type="entry name" value="AdoMet_MTases"/>
    <property type="match status" value="1"/>
</dbReference>
<dbReference type="InterPro" id="IPR029063">
    <property type="entry name" value="SAM-dependent_MTases_sf"/>
</dbReference>
<feature type="domain" description="Methyltransferase" evidence="1">
    <location>
        <begin position="160"/>
        <end position="255"/>
    </location>
</feature>
<evidence type="ECO:0000259" key="1">
    <source>
        <dbReference type="Pfam" id="PF13649"/>
    </source>
</evidence>
<dbReference type="AlphaFoldDB" id="A0AA39QU44"/>
<sequence length="342" mass="38034">MISTTIDSKRAVASIFNSAIAAPAIGAAWELGLLDELRDQKTVDVHKFATQHDLDSGSMQALVTALAVVDVVERDRDTVAAGRLLDEAYRTKSLFHWLALGSGGLFSRIQYVLRNENREGAFYHRDPAAIAYACRDINRQYFDPVFWAAMNGLDSKFHSVVDLGSGSGERLMQILDQYPGTTGIGIDLAGPANKVAAAEALERGFGDRLSFIESDARNLGYRDEFAQVDLLTCFMMGHDFWPRENCVATLQRLRKAFPNAHRFLLGDTTRILLDSNRSKHAVTEENVPIFTLGFEFGHAMMGVYLPTLEEWEGVFAEGGWHCVKRDLIETPSLSVIFELEHA</sequence>
<dbReference type="InterPro" id="IPR041698">
    <property type="entry name" value="Methyltransf_25"/>
</dbReference>
<dbReference type="EMBL" id="JAFEKC020000021">
    <property type="protein sequence ID" value="KAK0508100.1"/>
    <property type="molecule type" value="Genomic_DNA"/>
</dbReference>
<proteinExistence type="predicted"/>
<dbReference type="SUPFAM" id="SSF53335">
    <property type="entry name" value="S-adenosyl-L-methionine-dependent methyltransferases"/>
    <property type="match status" value="1"/>
</dbReference>
<dbReference type="Gene3D" id="3.40.50.150">
    <property type="entry name" value="Vaccinia Virus protein VP39"/>
    <property type="match status" value="1"/>
</dbReference>
<accession>A0AA39QU44</accession>
<name>A0AA39QU44_9LECA</name>